<proteinExistence type="predicted"/>
<keyword evidence="2" id="KW-1185">Reference proteome</keyword>
<dbReference type="Proteomes" id="UP000198666">
    <property type="component" value="Unassembled WGS sequence"/>
</dbReference>
<evidence type="ECO:0000313" key="2">
    <source>
        <dbReference type="Proteomes" id="UP000198666"/>
    </source>
</evidence>
<protein>
    <submittedName>
        <fullName evidence="1">Uncharacterized protein</fullName>
    </submittedName>
</protein>
<name>A0A1G6RKQ1_9BACI</name>
<evidence type="ECO:0000313" key="1">
    <source>
        <dbReference type="EMBL" id="SDD04944.1"/>
    </source>
</evidence>
<reference evidence="2" key="1">
    <citation type="submission" date="2016-10" db="EMBL/GenBank/DDBJ databases">
        <authorList>
            <person name="Varghese N."/>
            <person name="Submissions S."/>
        </authorList>
    </citation>
    <scope>NUCLEOTIDE SEQUENCE [LARGE SCALE GENOMIC DNA]</scope>
    <source>
        <strain evidence="2">DSM 21620</strain>
    </source>
</reference>
<dbReference type="EMBL" id="FMZB01000006">
    <property type="protein sequence ID" value="SDD04944.1"/>
    <property type="molecule type" value="Genomic_DNA"/>
</dbReference>
<organism evidence="1 2">
    <name type="scientific">Terribacillus halophilus</name>
    <dbReference type="NCBI Taxonomy" id="361279"/>
    <lineage>
        <taxon>Bacteria</taxon>
        <taxon>Bacillati</taxon>
        <taxon>Bacillota</taxon>
        <taxon>Bacilli</taxon>
        <taxon>Bacillales</taxon>
        <taxon>Bacillaceae</taxon>
        <taxon>Terribacillus</taxon>
    </lineage>
</organism>
<sequence>MFVARAIMVIALSVSALSIFAYQGIEVVHAISDLFSKKG</sequence>
<dbReference type="AlphaFoldDB" id="A0A1G6RKQ1"/>
<gene>
    <name evidence="1" type="ORF">SAMN05421663_10696</name>
</gene>
<accession>A0A1G6RKQ1</accession>